<dbReference type="EMBL" id="CM000140">
    <property type="protein sequence ID" value="EEE58481.1"/>
    <property type="molecule type" value="Genomic_DNA"/>
</dbReference>
<dbReference type="Proteomes" id="UP000007752">
    <property type="component" value="Chromosome 3"/>
</dbReference>
<protein>
    <submittedName>
        <fullName evidence="1">Uncharacterized protein</fullName>
    </submittedName>
</protein>
<evidence type="ECO:0000313" key="1">
    <source>
        <dbReference type="EMBL" id="EEE58481.1"/>
    </source>
</evidence>
<name>B9F5M7_ORYSJ</name>
<accession>B9F5M7</accession>
<proteinExistence type="predicted"/>
<reference evidence="1" key="1">
    <citation type="journal article" date="2005" name="PLoS Biol.">
        <title>The genomes of Oryza sativa: a history of duplications.</title>
        <authorList>
            <person name="Yu J."/>
            <person name="Wang J."/>
            <person name="Lin W."/>
            <person name="Li S."/>
            <person name="Li H."/>
            <person name="Zhou J."/>
            <person name="Ni P."/>
            <person name="Dong W."/>
            <person name="Hu S."/>
            <person name="Zeng C."/>
            <person name="Zhang J."/>
            <person name="Zhang Y."/>
            <person name="Li R."/>
            <person name="Xu Z."/>
            <person name="Li S."/>
            <person name="Li X."/>
            <person name="Zheng H."/>
            <person name="Cong L."/>
            <person name="Lin L."/>
            <person name="Yin J."/>
            <person name="Geng J."/>
            <person name="Li G."/>
            <person name="Shi J."/>
            <person name="Liu J."/>
            <person name="Lv H."/>
            <person name="Li J."/>
            <person name="Wang J."/>
            <person name="Deng Y."/>
            <person name="Ran L."/>
            <person name="Shi X."/>
            <person name="Wang X."/>
            <person name="Wu Q."/>
            <person name="Li C."/>
            <person name="Ren X."/>
            <person name="Wang J."/>
            <person name="Wang X."/>
            <person name="Li D."/>
            <person name="Liu D."/>
            <person name="Zhang X."/>
            <person name="Ji Z."/>
            <person name="Zhao W."/>
            <person name="Sun Y."/>
            <person name="Zhang Z."/>
            <person name="Bao J."/>
            <person name="Han Y."/>
            <person name="Dong L."/>
            <person name="Ji J."/>
            <person name="Chen P."/>
            <person name="Wu S."/>
            <person name="Liu J."/>
            <person name="Xiao Y."/>
            <person name="Bu D."/>
            <person name="Tan J."/>
            <person name="Yang L."/>
            <person name="Ye C."/>
            <person name="Zhang J."/>
            <person name="Xu J."/>
            <person name="Zhou Y."/>
            <person name="Yu Y."/>
            <person name="Zhang B."/>
            <person name="Zhuang S."/>
            <person name="Wei H."/>
            <person name="Liu B."/>
            <person name="Lei M."/>
            <person name="Yu H."/>
            <person name="Li Y."/>
            <person name="Xu H."/>
            <person name="Wei S."/>
            <person name="He X."/>
            <person name="Fang L."/>
            <person name="Zhang Z."/>
            <person name="Zhang Y."/>
            <person name="Huang X."/>
            <person name="Su Z."/>
            <person name="Tong W."/>
            <person name="Li J."/>
            <person name="Tong Z."/>
            <person name="Li S."/>
            <person name="Ye J."/>
            <person name="Wang L."/>
            <person name="Fang L."/>
            <person name="Lei T."/>
            <person name="Chen C."/>
            <person name="Chen H."/>
            <person name="Xu Z."/>
            <person name="Li H."/>
            <person name="Huang H."/>
            <person name="Zhang F."/>
            <person name="Xu H."/>
            <person name="Li N."/>
            <person name="Zhao C."/>
            <person name="Li S."/>
            <person name="Dong L."/>
            <person name="Huang Y."/>
            <person name="Li L."/>
            <person name="Xi Y."/>
            <person name="Qi Q."/>
            <person name="Li W."/>
            <person name="Zhang B."/>
            <person name="Hu W."/>
            <person name="Zhang Y."/>
            <person name="Tian X."/>
            <person name="Jiao Y."/>
            <person name="Liang X."/>
            <person name="Jin J."/>
            <person name="Gao L."/>
            <person name="Zheng W."/>
            <person name="Hao B."/>
            <person name="Liu S."/>
            <person name="Wang W."/>
            <person name="Yuan L."/>
            <person name="Cao M."/>
            <person name="McDermott J."/>
            <person name="Samudrala R."/>
            <person name="Wang J."/>
            <person name="Wong G.K."/>
            <person name="Yang H."/>
        </authorList>
    </citation>
    <scope>NUCLEOTIDE SEQUENCE [LARGE SCALE GENOMIC DNA]</scope>
</reference>
<reference evidence="1" key="2">
    <citation type="submission" date="2008-12" db="EMBL/GenBank/DDBJ databases">
        <title>Improved gene annotation of the rice (Oryza sativa) genomes.</title>
        <authorList>
            <person name="Wang J."/>
            <person name="Li R."/>
            <person name="Fan W."/>
            <person name="Huang Q."/>
            <person name="Zhang J."/>
            <person name="Zhou Y."/>
            <person name="Hu Y."/>
            <person name="Zi S."/>
            <person name="Li J."/>
            <person name="Ni P."/>
            <person name="Zheng H."/>
            <person name="Zhang Y."/>
            <person name="Zhao M."/>
            <person name="Hao Q."/>
            <person name="McDermott J."/>
            <person name="Samudrala R."/>
            <person name="Kristiansen K."/>
            <person name="Wong G.K.-S."/>
        </authorList>
    </citation>
    <scope>NUCLEOTIDE SEQUENCE</scope>
</reference>
<organism evidence="1">
    <name type="scientific">Oryza sativa subsp. japonica</name>
    <name type="common">Rice</name>
    <dbReference type="NCBI Taxonomy" id="39947"/>
    <lineage>
        <taxon>Eukaryota</taxon>
        <taxon>Viridiplantae</taxon>
        <taxon>Streptophyta</taxon>
        <taxon>Embryophyta</taxon>
        <taxon>Tracheophyta</taxon>
        <taxon>Spermatophyta</taxon>
        <taxon>Magnoliopsida</taxon>
        <taxon>Liliopsida</taxon>
        <taxon>Poales</taxon>
        <taxon>Poaceae</taxon>
        <taxon>BOP clade</taxon>
        <taxon>Oryzoideae</taxon>
        <taxon>Oryzeae</taxon>
        <taxon>Oryzinae</taxon>
        <taxon>Oryza</taxon>
        <taxon>Oryza sativa</taxon>
    </lineage>
</organism>
<sequence length="104" mass="10622">MGPTQIPPPLSFSSDDAGSQDLATAASIGFRAPGCRFLPVGSARAVADAAASCARLPLRFPFSSALATLRAPTYNAQPPEPGTTAVDAHCLAEKKVALRENLAG</sequence>
<dbReference type="AlphaFoldDB" id="B9F5M7"/>
<gene>
    <name evidence="1" type="ORF">OsJ_09740</name>
</gene>